<evidence type="ECO:0000313" key="4">
    <source>
        <dbReference type="Proteomes" id="UP000261660"/>
    </source>
</evidence>
<organism evidence="3 4">
    <name type="scientific">Labrus bergylta</name>
    <name type="common">ballan wrasse</name>
    <dbReference type="NCBI Taxonomy" id="56723"/>
    <lineage>
        <taxon>Eukaryota</taxon>
        <taxon>Metazoa</taxon>
        <taxon>Chordata</taxon>
        <taxon>Craniata</taxon>
        <taxon>Vertebrata</taxon>
        <taxon>Euteleostomi</taxon>
        <taxon>Actinopterygii</taxon>
        <taxon>Neopterygii</taxon>
        <taxon>Teleostei</taxon>
        <taxon>Neoteleostei</taxon>
        <taxon>Acanthomorphata</taxon>
        <taxon>Eupercaria</taxon>
        <taxon>Labriformes</taxon>
        <taxon>Labridae</taxon>
        <taxon>Labrus</taxon>
    </lineage>
</organism>
<dbReference type="AlphaFoldDB" id="A0A3Q3H0R0"/>
<evidence type="ECO:0000313" key="3">
    <source>
        <dbReference type="Ensembl" id="ENSLBEP00000036888.1"/>
    </source>
</evidence>
<keyword evidence="1" id="KW-0430">Lectin</keyword>
<reference evidence="3" key="1">
    <citation type="submission" date="2025-08" db="UniProtKB">
        <authorList>
            <consortium name="Ensembl"/>
        </authorList>
    </citation>
    <scope>IDENTIFICATION</scope>
</reference>
<dbReference type="InterPro" id="IPR016186">
    <property type="entry name" value="C-type_lectin-like/link_sf"/>
</dbReference>
<dbReference type="InterPro" id="IPR016187">
    <property type="entry name" value="CTDL_fold"/>
</dbReference>
<protein>
    <recommendedName>
        <fullName evidence="5">C-type lectin domain-containing protein</fullName>
    </recommendedName>
</protein>
<dbReference type="GO" id="GO:0030246">
    <property type="term" value="F:carbohydrate binding"/>
    <property type="evidence" value="ECO:0007669"/>
    <property type="project" value="UniProtKB-KW"/>
</dbReference>
<dbReference type="SUPFAM" id="SSF56436">
    <property type="entry name" value="C-type lectin-like"/>
    <property type="match status" value="1"/>
</dbReference>
<dbReference type="InParanoid" id="A0A3Q3H0R0"/>
<keyword evidence="2" id="KW-1015">Disulfide bond</keyword>
<evidence type="ECO:0000256" key="1">
    <source>
        <dbReference type="ARBA" id="ARBA00022734"/>
    </source>
</evidence>
<accession>A0A3Q3H0R0</accession>
<dbReference type="Ensembl" id="ENSLBET00000038421.1">
    <property type="protein sequence ID" value="ENSLBEP00000036888.1"/>
    <property type="gene ID" value="ENSLBEG00000027563.1"/>
</dbReference>
<dbReference type="STRING" id="56723.ENSLBEP00000036888"/>
<dbReference type="Gene3D" id="3.10.100.10">
    <property type="entry name" value="Mannose-Binding Protein A, subunit A"/>
    <property type="match status" value="1"/>
</dbReference>
<dbReference type="GeneTree" id="ENSGT00940000175986"/>
<dbReference type="Proteomes" id="UP000261660">
    <property type="component" value="Unplaced"/>
</dbReference>
<evidence type="ECO:0000256" key="2">
    <source>
        <dbReference type="ARBA" id="ARBA00023157"/>
    </source>
</evidence>
<sequence>MDFTRVLYDMIGKAFIYKTHKTLYIIRLQLMLIISQFLANITTSHKCTLCGVHLLLCVDSRCSLCPEGWMWWRSHCYFFSVGLQEHLRWNESAEFCRRHNSSLIVIKDYAEMVITEEVLL</sequence>
<dbReference type="InterPro" id="IPR051379">
    <property type="entry name" value="C-type_Lectin_Receptor_IMM"/>
</dbReference>
<proteinExistence type="predicted"/>
<name>A0A3Q3H0R0_9LABR</name>
<reference evidence="3" key="2">
    <citation type="submission" date="2025-09" db="UniProtKB">
        <authorList>
            <consortium name="Ensembl"/>
        </authorList>
    </citation>
    <scope>IDENTIFICATION</scope>
</reference>
<dbReference type="PANTHER" id="PTHR46746">
    <property type="entry name" value="KILLER CELL LECTIN-LIKE RECEPTOR SUBFAMILY F MEMBER 2"/>
    <property type="match status" value="1"/>
</dbReference>
<evidence type="ECO:0008006" key="5">
    <source>
        <dbReference type="Google" id="ProtNLM"/>
    </source>
</evidence>
<dbReference type="PANTHER" id="PTHR46746:SF9">
    <property type="entry name" value="CD209 ANTIGEN-LIKE PROTEIN C-LIKE"/>
    <property type="match status" value="1"/>
</dbReference>
<keyword evidence="4" id="KW-1185">Reference proteome</keyword>